<dbReference type="AlphaFoldDB" id="A0A165QGM4"/>
<proteinExistence type="predicted"/>
<sequence>MTAITEVNAVLADNTEAFGAVNSGDLLNAAAKWCYLFTSPSAVSSQRFATTLQFFHDIGHSTAYARISPLLGIHRVAPLGSASKHACLVFDFSDIFATPAHLETPDAVSQRLETFIWIQTARFVRKCNGAVSFREPIDIDVRQYSGRDILQAVLSNIMQPVFVSVRGLDAVFDRAFVASLWESAPHPSLRVIHDVLNDCLFKPLAAAYEVSDGPLRKVLVTGRYPQLLISRTRLGEKLVDLSSLPEVAPLHGISISLLQDVLSATKAGHQMRAKEAIRELLVHCADRILRTPPDTVSAKKSVLDLGLVHHLLDTLIKKSSAKPNLDATQLVQSLEAALPQSAFASFHRLSELIFPLLGKNVPFAVTSINHGAWISGPMPDQFEQSYIDFLSQPWRDQAVGLLYKFGYLITRPLRDAGVRTETYELAGGCAKQSIRHVFVDHVKKYAENLPPRRDLPSLVPELVKMIQDLYRERPIADLPTTEEKFRKELMEKIREFIWKHGHLGSCVVTEVHVRYPPGTHPETCDGRVDIFLLERRISGPDHLYVLELKLRNLGVGTREPTTRYMEKTPSEEWKNTRTCASGTNQNFRCDLRDVNIPPDEKGWFVDRNATDVMYGIEKRSWEYDRLRLSHILCDHNIKDKDGSTRSPPHTVQSIVDDAIKQLKIYVKAICCGVEDEIGFLAGLADARVTSLGRGTTTVIPIVVVNIGCTLLNIQELTHETLDHRIAIIGSFPWTADRADKQPEGNATKLPKPNATKLPEPSRIDRPWMASRTVADVQGHKSECRFWRLEGFNWDSSQE</sequence>
<dbReference type="EMBL" id="KV425883">
    <property type="protein sequence ID" value="KZW03588.1"/>
    <property type="molecule type" value="Genomic_DNA"/>
</dbReference>
<keyword evidence="3" id="KW-1185">Reference proteome</keyword>
<evidence type="ECO:0000313" key="2">
    <source>
        <dbReference type="EMBL" id="KZW03588.1"/>
    </source>
</evidence>
<name>A0A165QGM4_EXIGL</name>
<feature type="region of interest" description="Disordered" evidence="1">
    <location>
        <begin position="739"/>
        <end position="762"/>
    </location>
</feature>
<evidence type="ECO:0000256" key="1">
    <source>
        <dbReference type="SAM" id="MobiDB-lite"/>
    </source>
</evidence>
<organism evidence="2 3">
    <name type="scientific">Exidia glandulosa HHB12029</name>
    <dbReference type="NCBI Taxonomy" id="1314781"/>
    <lineage>
        <taxon>Eukaryota</taxon>
        <taxon>Fungi</taxon>
        <taxon>Dikarya</taxon>
        <taxon>Basidiomycota</taxon>
        <taxon>Agaricomycotina</taxon>
        <taxon>Agaricomycetes</taxon>
        <taxon>Auriculariales</taxon>
        <taxon>Exidiaceae</taxon>
        <taxon>Exidia</taxon>
    </lineage>
</organism>
<dbReference type="OrthoDB" id="10637538at2759"/>
<reference evidence="2 3" key="1">
    <citation type="journal article" date="2016" name="Mol. Biol. Evol.">
        <title>Comparative Genomics of Early-Diverging Mushroom-Forming Fungi Provides Insights into the Origins of Lignocellulose Decay Capabilities.</title>
        <authorList>
            <person name="Nagy L.G."/>
            <person name="Riley R."/>
            <person name="Tritt A."/>
            <person name="Adam C."/>
            <person name="Daum C."/>
            <person name="Floudas D."/>
            <person name="Sun H."/>
            <person name="Yadav J.S."/>
            <person name="Pangilinan J."/>
            <person name="Larsson K.H."/>
            <person name="Matsuura K."/>
            <person name="Barry K."/>
            <person name="Labutti K."/>
            <person name="Kuo R."/>
            <person name="Ohm R.A."/>
            <person name="Bhattacharya S.S."/>
            <person name="Shirouzu T."/>
            <person name="Yoshinaga Y."/>
            <person name="Martin F.M."/>
            <person name="Grigoriev I.V."/>
            <person name="Hibbett D.S."/>
        </authorList>
    </citation>
    <scope>NUCLEOTIDE SEQUENCE [LARGE SCALE GENOMIC DNA]</scope>
    <source>
        <strain evidence="2 3">HHB12029</strain>
    </source>
</reference>
<evidence type="ECO:0000313" key="3">
    <source>
        <dbReference type="Proteomes" id="UP000077266"/>
    </source>
</evidence>
<dbReference type="Proteomes" id="UP000077266">
    <property type="component" value="Unassembled WGS sequence"/>
</dbReference>
<gene>
    <name evidence="2" type="ORF">EXIGLDRAFT_153534</name>
</gene>
<accession>A0A165QGM4</accession>
<protein>
    <submittedName>
        <fullName evidence="2">Uncharacterized protein</fullName>
    </submittedName>
</protein>
<dbReference type="InParanoid" id="A0A165QGM4"/>